<gene>
    <name evidence="2" type="ORF">DXN04_31790</name>
</gene>
<organism evidence="2 3">
    <name type="scientific">Chitinophaga silvisoli</name>
    <dbReference type="NCBI Taxonomy" id="2291814"/>
    <lineage>
        <taxon>Bacteria</taxon>
        <taxon>Pseudomonadati</taxon>
        <taxon>Bacteroidota</taxon>
        <taxon>Chitinophagia</taxon>
        <taxon>Chitinophagales</taxon>
        <taxon>Chitinophagaceae</taxon>
        <taxon>Chitinophaga</taxon>
    </lineage>
</organism>
<dbReference type="Proteomes" id="UP000261174">
    <property type="component" value="Unassembled WGS sequence"/>
</dbReference>
<keyword evidence="1" id="KW-1133">Transmembrane helix</keyword>
<sequence>MNGTVMTIGGIAGIMITTPAGAPVDATNKKRLFVLLPGICTFLAAAIILYSRQLWVVAAYGAMLPLYVWAAASKKPETLPCL</sequence>
<evidence type="ECO:0000313" key="2">
    <source>
        <dbReference type="EMBL" id="RFM30915.1"/>
    </source>
</evidence>
<protein>
    <submittedName>
        <fullName evidence="2">Uncharacterized protein</fullName>
    </submittedName>
</protein>
<keyword evidence="1" id="KW-0812">Transmembrane</keyword>
<dbReference type="OrthoDB" id="9812574at2"/>
<dbReference type="EMBL" id="QTJV01000018">
    <property type="protein sequence ID" value="RFM30915.1"/>
    <property type="molecule type" value="Genomic_DNA"/>
</dbReference>
<feature type="transmembrane region" description="Helical" evidence="1">
    <location>
        <begin position="55"/>
        <end position="72"/>
    </location>
</feature>
<proteinExistence type="predicted"/>
<dbReference type="AlphaFoldDB" id="A0A3E1NSK6"/>
<comment type="caution">
    <text evidence="2">The sequence shown here is derived from an EMBL/GenBank/DDBJ whole genome shotgun (WGS) entry which is preliminary data.</text>
</comment>
<evidence type="ECO:0000256" key="1">
    <source>
        <dbReference type="SAM" id="Phobius"/>
    </source>
</evidence>
<keyword evidence="1" id="KW-0472">Membrane</keyword>
<evidence type="ECO:0000313" key="3">
    <source>
        <dbReference type="Proteomes" id="UP000261174"/>
    </source>
</evidence>
<reference evidence="2 3" key="1">
    <citation type="submission" date="2018-08" db="EMBL/GenBank/DDBJ databases">
        <title>Chitinophaga sp. K20C18050901, a novel bacterium isolated from forest soil.</title>
        <authorList>
            <person name="Wang C."/>
        </authorList>
    </citation>
    <scope>NUCLEOTIDE SEQUENCE [LARGE SCALE GENOMIC DNA]</scope>
    <source>
        <strain evidence="2 3">K20C18050901</strain>
    </source>
</reference>
<dbReference type="RefSeq" id="WP_147320125.1">
    <property type="nucleotide sequence ID" value="NZ_QTJV01000018.1"/>
</dbReference>
<name>A0A3E1NSK6_9BACT</name>
<feature type="transmembrane region" description="Helical" evidence="1">
    <location>
        <begin position="32"/>
        <end position="49"/>
    </location>
</feature>
<accession>A0A3E1NSK6</accession>
<feature type="transmembrane region" description="Helical" evidence="1">
    <location>
        <begin position="6"/>
        <end position="25"/>
    </location>
</feature>
<keyword evidence="3" id="KW-1185">Reference proteome</keyword>